<gene>
    <name evidence="2" type="ORF">FHS19_006626</name>
</gene>
<organism evidence="2 3">
    <name type="scientific">Paenibacillus rhizosphaerae</name>
    <dbReference type="NCBI Taxonomy" id="297318"/>
    <lineage>
        <taxon>Bacteria</taxon>
        <taxon>Bacillati</taxon>
        <taxon>Bacillota</taxon>
        <taxon>Bacilli</taxon>
        <taxon>Bacillales</taxon>
        <taxon>Paenibacillaceae</taxon>
        <taxon>Paenibacillus</taxon>
    </lineage>
</organism>
<dbReference type="Proteomes" id="UP000517523">
    <property type="component" value="Unassembled WGS sequence"/>
</dbReference>
<feature type="transmembrane region" description="Helical" evidence="1">
    <location>
        <begin position="6"/>
        <end position="25"/>
    </location>
</feature>
<keyword evidence="1" id="KW-0472">Membrane</keyword>
<sequence length="33" mass="3933">MIFNIYFAPMLIVVVTLMFLALYVIHYSDLHDE</sequence>
<protein>
    <submittedName>
        <fullName evidence="2">Uncharacterized protein</fullName>
    </submittedName>
</protein>
<keyword evidence="1" id="KW-0812">Transmembrane</keyword>
<dbReference type="AlphaFoldDB" id="A0A839U2B2"/>
<evidence type="ECO:0000313" key="3">
    <source>
        <dbReference type="Proteomes" id="UP000517523"/>
    </source>
</evidence>
<reference evidence="2 3" key="1">
    <citation type="submission" date="2020-08" db="EMBL/GenBank/DDBJ databases">
        <title>Genomic Encyclopedia of Type Strains, Phase III (KMG-III): the genomes of soil and plant-associated and newly described type strains.</title>
        <authorList>
            <person name="Whitman W."/>
        </authorList>
    </citation>
    <scope>NUCLEOTIDE SEQUENCE [LARGE SCALE GENOMIC DNA]</scope>
    <source>
        <strain evidence="2 3">CECT 5831</strain>
    </source>
</reference>
<evidence type="ECO:0000313" key="2">
    <source>
        <dbReference type="EMBL" id="MBB3131900.1"/>
    </source>
</evidence>
<evidence type="ECO:0000256" key="1">
    <source>
        <dbReference type="SAM" id="Phobius"/>
    </source>
</evidence>
<dbReference type="EMBL" id="JACHXJ010000009">
    <property type="protein sequence ID" value="MBB3131900.1"/>
    <property type="molecule type" value="Genomic_DNA"/>
</dbReference>
<name>A0A839U2B2_9BACL</name>
<comment type="caution">
    <text evidence="2">The sequence shown here is derived from an EMBL/GenBank/DDBJ whole genome shotgun (WGS) entry which is preliminary data.</text>
</comment>
<proteinExistence type="predicted"/>
<keyword evidence="1" id="KW-1133">Transmembrane helix</keyword>
<accession>A0A839U2B2</accession>